<feature type="compositionally biased region" description="Low complexity" evidence="6">
    <location>
        <begin position="97"/>
        <end position="121"/>
    </location>
</feature>
<proteinExistence type="predicted"/>
<dbReference type="GO" id="GO:0005634">
    <property type="term" value="C:nucleus"/>
    <property type="evidence" value="ECO:0007669"/>
    <property type="project" value="UniProtKB-SubCell"/>
</dbReference>
<accession>A0A2P6QNN4</accession>
<keyword evidence="5" id="KW-0539">Nucleus</keyword>
<dbReference type="GO" id="GO:0003700">
    <property type="term" value="F:DNA-binding transcription factor activity"/>
    <property type="evidence" value="ECO:0007669"/>
    <property type="project" value="InterPro"/>
</dbReference>
<feature type="domain" description="WRKY" evidence="7">
    <location>
        <begin position="30"/>
        <end position="95"/>
    </location>
</feature>
<dbReference type="STRING" id="74649.A0A2P6QNN4"/>
<evidence type="ECO:0000259" key="7">
    <source>
        <dbReference type="PROSITE" id="PS50811"/>
    </source>
</evidence>
<dbReference type="GO" id="GO:0043565">
    <property type="term" value="F:sequence-specific DNA binding"/>
    <property type="evidence" value="ECO:0007669"/>
    <property type="project" value="InterPro"/>
</dbReference>
<evidence type="ECO:0000313" key="8">
    <source>
        <dbReference type="EMBL" id="PRQ35800.1"/>
    </source>
</evidence>
<evidence type="ECO:0000256" key="1">
    <source>
        <dbReference type="ARBA" id="ARBA00004123"/>
    </source>
</evidence>
<dbReference type="EMBL" id="PDCK01000043">
    <property type="protein sequence ID" value="PRQ35800.1"/>
    <property type="molecule type" value="Genomic_DNA"/>
</dbReference>
<evidence type="ECO:0000256" key="2">
    <source>
        <dbReference type="ARBA" id="ARBA00023015"/>
    </source>
</evidence>
<dbReference type="AlphaFoldDB" id="A0A2P6QNN4"/>
<dbReference type="Gramene" id="PRQ35800">
    <property type="protein sequence ID" value="PRQ35800"/>
    <property type="gene ID" value="RchiOBHm_Chr5g0083891"/>
</dbReference>
<sequence>MSETDHHDEDDQIYGEGEEVQDNTSSGGSNKLVIPEDGYEWKKYGQKFIKNVGKFRSYFKCQNSNCRAKKRAEWSSSEPDELRVVYEGVHNHTDNNASSAGSASHSQQPDSSSSLNPSTDANRYDLYTQVFGNQQGDKKS</sequence>
<name>A0A2P6QNN4_ROSCH</name>
<evidence type="ECO:0000256" key="4">
    <source>
        <dbReference type="ARBA" id="ARBA00023163"/>
    </source>
</evidence>
<dbReference type="OMA" id="VYEGAHN"/>
<dbReference type="Proteomes" id="UP000238479">
    <property type="component" value="Chromosome 5"/>
</dbReference>
<evidence type="ECO:0000256" key="5">
    <source>
        <dbReference type="ARBA" id="ARBA00023242"/>
    </source>
</evidence>
<dbReference type="Gene3D" id="2.20.25.80">
    <property type="entry name" value="WRKY domain"/>
    <property type="match status" value="1"/>
</dbReference>
<dbReference type="InterPro" id="IPR044810">
    <property type="entry name" value="WRKY_plant"/>
</dbReference>
<dbReference type="Pfam" id="PF03106">
    <property type="entry name" value="WRKY"/>
    <property type="match status" value="1"/>
</dbReference>
<feature type="compositionally biased region" description="Polar residues" evidence="6">
    <location>
        <begin position="130"/>
        <end position="140"/>
    </location>
</feature>
<feature type="compositionally biased region" description="Acidic residues" evidence="6">
    <location>
        <begin position="10"/>
        <end position="21"/>
    </location>
</feature>
<dbReference type="InterPro" id="IPR003657">
    <property type="entry name" value="WRKY_dom"/>
</dbReference>
<feature type="region of interest" description="Disordered" evidence="6">
    <location>
        <begin position="1"/>
        <end position="36"/>
    </location>
</feature>
<keyword evidence="4" id="KW-0804">Transcription</keyword>
<keyword evidence="2" id="KW-0805">Transcription regulation</keyword>
<dbReference type="SMART" id="SM00774">
    <property type="entry name" value="WRKY"/>
    <property type="match status" value="1"/>
</dbReference>
<feature type="region of interest" description="Disordered" evidence="6">
    <location>
        <begin position="87"/>
        <end position="140"/>
    </location>
</feature>
<comment type="subcellular location">
    <subcellularLocation>
        <location evidence="1">Nucleus</location>
    </subcellularLocation>
</comment>
<dbReference type="PANTHER" id="PTHR31221">
    <property type="entry name" value="WRKY TRANSCRIPTION FACTOR PROTEIN 1-RELATED"/>
    <property type="match status" value="1"/>
</dbReference>
<protein>
    <submittedName>
        <fullName evidence="8">Putative transcription factor WRKY family</fullName>
    </submittedName>
</protein>
<gene>
    <name evidence="8" type="ORF">RchiOBHm_Chr5g0083891</name>
</gene>
<reference evidence="8 9" key="1">
    <citation type="journal article" date="2018" name="Nat. Genet.">
        <title>The Rosa genome provides new insights in the design of modern roses.</title>
        <authorList>
            <person name="Bendahmane M."/>
        </authorList>
    </citation>
    <scope>NUCLEOTIDE SEQUENCE [LARGE SCALE GENOMIC DNA]</scope>
    <source>
        <strain evidence="9">cv. Old Blush</strain>
    </source>
</reference>
<dbReference type="PROSITE" id="PS50811">
    <property type="entry name" value="WRKY"/>
    <property type="match status" value="1"/>
</dbReference>
<dbReference type="SUPFAM" id="SSF118290">
    <property type="entry name" value="WRKY DNA-binding domain"/>
    <property type="match status" value="1"/>
</dbReference>
<dbReference type="PANTHER" id="PTHR31221:SF261">
    <property type="entry name" value="OS03G0657400 PROTEIN"/>
    <property type="match status" value="1"/>
</dbReference>
<organism evidence="8 9">
    <name type="scientific">Rosa chinensis</name>
    <name type="common">China rose</name>
    <dbReference type="NCBI Taxonomy" id="74649"/>
    <lineage>
        <taxon>Eukaryota</taxon>
        <taxon>Viridiplantae</taxon>
        <taxon>Streptophyta</taxon>
        <taxon>Embryophyta</taxon>
        <taxon>Tracheophyta</taxon>
        <taxon>Spermatophyta</taxon>
        <taxon>Magnoliopsida</taxon>
        <taxon>eudicotyledons</taxon>
        <taxon>Gunneridae</taxon>
        <taxon>Pentapetalae</taxon>
        <taxon>rosids</taxon>
        <taxon>fabids</taxon>
        <taxon>Rosales</taxon>
        <taxon>Rosaceae</taxon>
        <taxon>Rosoideae</taxon>
        <taxon>Rosoideae incertae sedis</taxon>
        <taxon>Rosa</taxon>
    </lineage>
</organism>
<keyword evidence="3" id="KW-0238">DNA-binding</keyword>
<evidence type="ECO:0000313" key="9">
    <source>
        <dbReference type="Proteomes" id="UP000238479"/>
    </source>
</evidence>
<evidence type="ECO:0000256" key="6">
    <source>
        <dbReference type="SAM" id="MobiDB-lite"/>
    </source>
</evidence>
<dbReference type="InterPro" id="IPR036576">
    <property type="entry name" value="WRKY_dom_sf"/>
</dbReference>
<keyword evidence="9" id="KW-1185">Reference proteome</keyword>
<comment type="caution">
    <text evidence="8">The sequence shown here is derived from an EMBL/GenBank/DDBJ whole genome shotgun (WGS) entry which is preliminary data.</text>
</comment>
<evidence type="ECO:0000256" key="3">
    <source>
        <dbReference type="ARBA" id="ARBA00023125"/>
    </source>
</evidence>